<evidence type="ECO:0000313" key="3">
    <source>
        <dbReference type="Proteomes" id="UP000016923"/>
    </source>
</evidence>
<reference evidence="2 3" key="1">
    <citation type="journal article" date="2013" name="BMC Genomics">
        <title>The genome and transcriptome of the pine saprophyte Ophiostoma piceae, and a comparison with the bark beetle-associated pine pathogen Grosmannia clavigera.</title>
        <authorList>
            <person name="Haridas S."/>
            <person name="Wang Y."/>
            <person name="Lim L."/>
            <person name="Massoumi Alamouti S."/>
            <person name="Jackman S."/>
            <person name="Docking R."/>
            <person name="Robertson G."/>
            <person name="Birol I."/>
            <person name="Bohlmann J."/>
            <person name="Breuil C."/>
        </authorList>
    </citation>
    <scope>NUCLEOTIDE SEQUENCE [LARGE SCALE GENOMIC DNA]</scope>
    <source>
        <strain evidence="2 3">UAMH 11346</strain>
    </source>
</reference>
<proteinExistence type="predicted"/>
<dbReference type="EMBL" id="KE148158">
    <property type="protein sequence ID" value="EPE04989.1"/>
    <property type="molecule type" value="Genomic_DNA"/>
</dbReference>
<name>S3BUQ8_OPHP1</name>
<dbReference type="VEuPathDB" id="FungiDB:F503_00143"/>
<dbReference type="HOGENOM" id="CLU_1078067_0_0_1"/>
<evidence type="ECO:0000256" key="1">
    <source>
        <dbReference type="SAM" id="MobiDB-lite"/>
    </source>
</evidence>
<dbReference type="Proteomes" id="UP000016923">
    <property type="component" value="Unassembled WGS sequence"/>
</dbReference>
<feature type="compositionally biased region" description="Basic and acidic residues" evidence="1">
    <location>
        <begin position="62"/>
        <end position="74"/>
    </location>
</feature>
<sequence>MRSRAVTKGPCLLRRSFPGCLNRPQVIGSRKDRLRLRRPGKWKEPSSMRPALSSACASCCSPKDKKPNDKRNESSNRAALRPAATAIFQAARQPLRHRAHGPNAQNLGRPAAAQQNTLATADRLASVSAGNPVILQPAPDARPPPDLLCIDQSQKTAHCRPARARIKPIYNVHGTTHDPLLLPDTVSPKASIAIVTSAAAVLHEVVAACNRQSSSIRTPHAALTNALSHLRLAAPSLPACLPASLPATKATRRARELA</sequence>
<feature type="region of interest" description="Disordered" evidence="1">
    <location>
        <begin position="31"/>
        <end position="80"/>
    </location>
</feature>
<protein>
    <submittedName>
        <fullName evidence="2">Uncharacterized protein</fullName>
    </submittedName>
</protein>
<organism evidence="2 3">
    <name type="scientific">Ophiostoma piceae (strain UAMH 11346)</name>
    <name type="common">Sap stain fungus</name>
    <dbReference type="NCBI Taxonomy" id="1262450"/>
    <lineage>
        <taxon>Eukaryota</taxon>
        <taxon>Fungi</taxon>
        <taxon>Dikarya</taxon>
        <taxon>Ascomycota</taxon>
        <taxon>Pezizomycotina</taxon>
        <taxon>Sordariomycetes</taxon>
        <taxon>Sordariomycetidae</taxon>
        <taxon>Ophiostomatales</taxon>
        <taxon>Ophiostomataceae</taxon>
        <taxon>Ophiostoma</taxon>
    </lineage>
</organism>
<dbReference type="AlphaFoldDB" id="S3BUQ8"/>
<keyword evidence="3" id="KW-1185">Reference proteome</keyword>
<evidence type="ECO:0000313" key="2">
    <source>
        <dbReference type="EMBL" id="EPE04989.1"/>
    </source>
</evidence>
<accession>S3BUQ8</accession>
<gene>
    <name evidence="2" type="ORF">F503_00143</name>
</gene>